<organism evidence="4 5">
    <name type="scientific">Chthoniobacter flavus Ellin428</name>
    <dbReference type="NCBI Taxonomy" id="497964"/>
    <lineage>
        <taxon>Bacteria</taxon>
        <taxon>Pseudomonadati</taxon>
        <taxon>Verrucomicrobiota</taxon>
        <taxon>Spartobacteria</taxon>
        <taxon>Chthoniobacterales</taxon>
        <taxon>Chthoniobacteraceae</taxon>
        <taxon>Chthoniobacter</taxon>
    </lineage>
</organism>
<comment type="cofactor">
    <cofactor evidence="3">
        <name>Mg(2+)</name>
        <dbReference type="ChEBI" id="CHEBI:18420"/>
    </cofactor>
    <text evidence="3">Binds 2 magnesium ions per subunit.</text>
</comment>
<dbReference type="PANTHER" id="PTHR16222:SF24">
    <property type="entry name" value="ADP-RIBOSYLHYDROLASE ARH3"/>
    <property type="match status" value="1"/>
</dbReference>
<dbReference type="Proteomes" id="UP000005824">
    <property type="component" value="Unassembled WGS sequence"/>
</dbReference>
<dbReference type="FunCoup" id="B4CZ88">
    <property type="interactions" value="194"/>
</dbReference>
<keyword evidence="2" id="KW-0378">Hydrolase</keyword>
<dbReference type="SUPFAM" id="SSF101478">
    <property type="entry name" value="ADP-ribosylglycohydrolase"/>
    <property type="match status" value="1"/>
</dbReference>
<feature type="binding site" evidence="3">
    <location>
        <position position="60"/>
    </location>
    <ligand>
        <name>Mg(2+)</name>
        <dbReference type="ChEBI" id="CHEBI:18420"/>
        <label>1</label>
    </ligand>
</feature>
<comment type="caution">
    <text evidence="4">The sequence shown here is derived from an EMBL/GenBank/DDBJ whole genome shotgun (WGS) entry which is preliminary data.</text>
</comment>
<dbReference type="AlphaFoldDB" id="B4CZ88"/>
<evidence type="ECO:0000256" key="1">
    <source>
        <dbReference type="ARBA" id="ARBA00010702"/>
    </source>
</evidence>
<dbReference type="STRING" id="497964.CfE428DRAFT_1976"/>
<accession>B4CZ88</accession>
<dbReference type="PANTHER" id="PTHR16222">
    <property type="entry name" value="ADP-RIBOSYLGLYCOHYDROLASE"/>
    <property type="match status" value="1"/>
</dbReference>
<dbReference type="Pfam" id="PF03747">
    <property type="entry name" value="ADP_ribosyl_GH"/>
    <property type="match status" value="1"/>
</dbReference>
<reference evidence="4 5" key="1">
    <citation type="journal article" date="2011" name="J. Bacteriol.">
        <title>Genome sequence of Chthoniobacter flavus Ellin428, an aerobic heterotrophic soil bacterium.</title>
        <authorList>
            <person name="Kant R."/>
            <person name="van Passel M.W."/>
            <person name="Palva A."/>
            <person name="Lucas S."/>
            <person name="Lapidus A."/>
            <person name="Glavina Del Rio T."/>
            <person name="Dalin E."/>
            <person name="Tice H."/>
            <person name="Bruce D."/>
            <person name="Goodwin L."/>
            <person name="Pitluck S."/>
            <person name="Larimer F.W."/>
            <person name="Land M.L."/>
            <person name="Hauser L."/>
            <person name="Sangwan P."/>
            <person name="de Vos W.M."/>
            <person name="Janssen P.H."/>
            <person name="Smidt H."/>
        </authorList>
    </citation>
    <scope>NUCLEOTIDE SEQUENCE [LARGE SCALE GENOMIC DNA]</scope>
    <source>
        <strain evidence="4 5">Ellin428</strain>
    </source>
</reference>
<dbReference type="eggNOG" id="COG1397">
    <property type="taxonomic scope" value="Bacteria"/>
</dbReference>
<dbReference type="GO" id="GO:0046872">
    <property type="term" value="F:metal ion binding"/>
    <property type="evidence" value="ECO:0007669"/>
    <property type="project" value="UniProtKB-KW"/>
</dbReference>
<keyword evidence="5" id="KW-1185">Reference proteome</keyword>
<gene>
    <name evidence="4" type="ORF">CfE428DRAFT_1976</name>
</gene>
<evidence type="ECO:0000256" key="3">
    <source>
        <dbReference type="PIRSR" id="PIRSR605502-1"/>
    </source>
</evidence>
<dbReference type="GO" id="GO:0016787">
    <property type="term" value="F:hydrolase activity"/>
    <property type="evidence" value="ECO:0007669"/>
    <property type="project" value="UniProtKB-KW"/>
</dbReference>
<dbReference type="InterPro" id="IPR005502">
    <property type="entry name" value="Ribosyl_crysJ1"/>
</dbReference>
<dbReference type="RefSeq" id="WP_006979301.1">
    <property type="nucleotide sequence ID" value="NZ_ABVL01000004.1"/>
</dbReference>
<dbReference type="Gene3D" id="1.10.4080.10">
    <property type="entry name" value="ADP-ribosylation/Crystallin J1"/>
    <property type="match status" value="1"/>
</dbReference>
<keyword evidence="3" id="KW-0460">Magnesium</keyword>
<dbReference type="EMBL" id="ABVL01000004">
    <property type="protein sequence ID" value="EDY20779.1"/>
    <property type="molecule type" value="Genomic_DNA"/>
</dbReference>
<comment type="similarity">
    <text evidence="1">Belongs to the ADP-ribosylglycohydrolase family.</text>
</comment>
<name>B4CZ88_9BACT</name>
<evidence type="ECO:0000313" key="4">
    <source>
        <dbReference type="EMBL" id="EDY20779.1"/>
    </source>
</evidence>
<feature type="binding site" evidence="3">
    <location>
        <position position="271"/>
    </location>
    <ligand>
        <name>Mg(2+)</name>
        <dbReference type="ChEBI" id="CHEBI:18420"/>
        <label>1</label>
    </ligand>
</feature>
<evidence type="ECO:0000313" key="5">
    <source>
        <dbReference type="Proteomes" id="UP000005824"/>
    </source>
</evidence>
<dbReference type="InterPro" id="IPR036705">
    <property type="entry name" value="Ribosyl_crysJ1_sf"/>
</dbReference>
<protein>
    <submittedName>
        <fullName evidence="4">ADP-ribosylation/Crystallin J1</fullName>
    </submittedName>
</protein>
<sequence>MNTVISVQDRIHGALWGALVGDALGVPVEFQSRQALRENPVTAMRGFGTHGQPSGTWSDDSSLLLCTVDSFTTCGKLNVHDLASRFVRWGVDGYCTPHGGIFDVGIATSEALSNLQNGVPPEEAGRADEYSNGNGSLMRILPVALWFLGATPEELMVSAQRASTLTHRHPRSQMACALYCLLVRALVQRVPPDKAWSQAVDAFAAYYERPPYIAERLHFRLIESGNLANQTERDIDSTGYVMHTLAAAVWCLLTSRSFEETVLKAVNLGGDTDTTGCVAGGLAGACYGMASIPPDWKSVLARHDDVQSMLARFLDRLPAPSAISQ</sequence>
<feature type="binding site" evidence="3">
    <location>
        <position position="58"/>
    </location>
    <ligand>
        <name>Mg(2+)</name>
        <dbReference type="ChEBI" id="CHEBI:18420"/>
        <label>1</label>
    </ligand>
</feature>
<feature type="binding site" evidence="3">
    <location>
        <position position="59"/>
    </location>
    <ligand>
        <name>Mg(2+)</name>
        <dbReference type="ChEBI" id="CHEBI:18420"/>
        <label>1</label>
    </ligand>
</feature>
<dbReference type="InParanoid" id="B4CZ88"/>
<dbReference type="InterPro" id="IPR050792">
    <property type="entry name" value="ADP-ribosylglycohydrolase"/>
</dbReference>
<proteinExistence type="inferred from homology"/>
<feature type="binding site" evidence="3">
    <location>
        <position position="274"/>
    </location>
    <ligand>
        <name>Mg(2+)</name>
        <dbReference type="ChEBI" id="CHEBI:18420"/>
        <label>1</label>
    </ligand>
</feature>
<keyword evidence="3" id="KW-0479">Metal-binding</keyword>
<feature type="binding site" evidence="3">
    <location>
        <position position="273"/>
    </location>
    <ligand>
        <name>Mg(2+)</name>
        <dbReference type="ChEBI" id="CHEBI:18420"/>
        <label>1</label>
    </ligand>
</feature>
<evidence type="ECO:0000256" key="2">
    <source>
        <dbReference type="ARBA" id="ARBA00022801"/>
    </source>
</evidence>